<dbReference type="EMBL" id="QMQB01000020">
    <property type="protein sequence ID" value="RLE14840.1"/>
    <property type="molecule type" value="Genomic_DNA"/>
</dbReference>
<dbReference type="AlphaFoldDB" id="A0A662DGC7"/>
<dbReference type="GO" id="GO:0016787">
    <property type="term" value="F:hydrolase activity"/>
    <property type="evidence" value="ECO:0007669"/>
    <property type="project" value="UniProtKB-KW"/>
</dbReference>
<sequence length="186" mass="21307">MAWPTREEAMELLREYTTNKNLIKHALAVEAAMRDYAEKFGEDPEKWGVTGLLHDFDYEKYPSLEDHPFKGAQILREKGYPEEMIRAILSHGDHTGVPRETPMEKALYAVDELTGLIVAVALVRPSKKLSEVEVKSVMKKWKDKAFARGVKREDIERGAFELGIGLREHIRNVLESMKKIANDLEL</sequence>
<organism evidence="2 3">
    <name type="scientific">Aerophobetes bacterium</name>
    <dbReference type="NCBI Taxonomy" id="2030807"/>
    <lineage>
        <taxon>Bacteria</taxon>
        <taxon>Candidatus Aerophobota</taxon>
    </lineage>
</organism>
<proteinExistence type="predicted"/>
<gene>
    <name evidence="2" type="ORF">DRI96_00840</name>
</gene>
<accession>A0A662DGC7</accession>
<dbReference type="CDD" id="cd00077">
    <property type="entry name" value="HDc"/>
    <property type="match status" value="1"/>
</dbReference>
<dbReference type="NCBIfam" id="TIGR00277">
    <property type="entry name" value="HDIG"/>
    <property type="match status" value="1"/>
</dbReference>
<dbReference type="InterPro" id="IPR003607">
    <property type="entry name" value="HD/PDEase_dom"/>
</dbReference>
<comment type="caution">
    <text evidence="2">The sequence shown here is derived from an EMBL/GenBank/DDBJ whole genome shotgun (WGS) entry which is preliminary data.</text>
</comment>
<dbReference type="Proteomes" id="UP000267654">
    <property type="component" value="Unassembled WGS sequence"/>
</dbReference>
<protein>
    <submittedName>
        <fullName evidence="2">HAD family hydrolase</fullName>
    </submittedName>
</protein>
<keyword evidence="2" id="KW-0378">Hydrolase</keyword>
<evidence type="ECO:0000313" key="3">
    <source>
        <dbReference type="Proteomes" id="UP000267654"/>
    </source>
</evidence>
<dbReference type="PANTHER" id="PTHR38659:SF1">
    <property type="entry name" value="METAL DEPENDENT PHOSPHOHYDROLASE"/>
    <property type="match status" value="1"/>
</dbReference>
<dbReference type="SUPFAM" id="SSF109604">
    <property type="entry name" value="HD-domain/PDEase-like"/>
    <property type="match status" value="1"/>
</dbReference>
<name>A0A662DGC7_UNCAE</name>
<dbReference type="PANTHER" id="PTHR38659">
    <property type="entry name" value="METAL-DEPENDENT PHOSPHOHYDROLASE"/>
    <property type="match status" value="1"/>
</dbReference>
<feature type="domain" description="HD" evidence="1">
    <location>
        <begin position="23"/>
        <end position="98"/>
    </location>
</feature>
<dbReference type="InterPro" id="IPR006675">
    <property type="entry name" value="HDIG_dom"/>
</dbReference>
<dbReference type="Gene3D" id="1.10.3210.10">
    <property type="entry name" value="Hypothetical protein af1432"/>
    <property type="match status" value="1"/>
</dbReference>
<evidence type="ECO:0000313" key="2">
    <source>
        <dbReference type="EMBL" id="RLE14840.1"/>
    </source>
</evidence>
<dbReference type="InterPro" id="IPR006674">
    <property type="entry name" value="HD_domain"/>
</dbReference>
<dbReference type="Pfam" id="PF01966">
    <property type="entry name" value="HD"/>
    <property type="match status" value="1"/>
</dbReference>
<reference evidence="2 3" key="1">
    <citation type="submission" date="2018-06" db="EMBL/GenBank/DDBJ databases">
        <title>Extensive metabolic versatility and redundancy in microbially diverse, dynamic hydrothermal sediments.</title>
        <authorList>
            <person name="Dombrowski N."/>
            <person name="Teske A."/>
            <person name="Baker B.J."/>
        </authorList>
    </citation>
    <scope>NUCLEOTIDE SEQUENCE [LARGE SCALE GENOMIC DNA]</scope>
    <source>
        <strain evidence="2">B19_G9</strain>
    </source>
</reference>
<evidence type="ECO:0000259" key="1">
    <source>
        <dbReference type="Pfam" id="PF01966"/>
    </source>
</evidence>